<organism evidence="6 7">
    <name type="scientific">Hypocrea atroviridis (strain ATCC 20476 / IMI 206040)</name>
    <name type="common">Trichoderma atroviride</name>
    <dbReference type="NCBI Taxonomy" id="452589"/>
    <lineage>
        <taxon>Eukaryota</taxon>
        <taxon>Fungi</taxon>
        <taxon>Dikarya</taxon>
        <taxon>Ascomycota</taxon>
        <taxon>Pezizomycotina</taxon>
        <taxon>Sordariomycetes</taxon>
        <taxon>Hypocreomycetidae</taxon>
        <taxon>Hypocreales</taxon>
        <taxon>Hypocreaceae</taxon>
        <taxon>Trichoderma</taxon>
    </lineage>
</organism>
<gene>
    <name evidence="6" type="ORF">TRIATDRAFT_34505</name>
</gene>
<dbReference type="AlphaFoldDB" id="G9P194"/>
<dbReference type="EMBL" id="ABDG02000026">
    <property type="protein sequence ID" value="EHK43282.1"/>
    <property type="molecule type" value="Genomic_DNA"/>
</dbReference>
<evidence type="ECO:0000256" key="4">
    <source>
        <dbReference type="ARBA" id="ARBA00023136"/>
    </source>
</evidence>
<feature type="transmembrane region" description="Helical" evidence="5">
    <location>
        <begin position="203"/>
        <end position="225"/>
    </location>
</feature>
<evidence type="ECO:0000256" key="2">
    <source>
        <dbReference type="ARBA" id="ARBA00022692"/>
    </source>
</evidence>
<evidence type="ECO:0000313" key="6">
    <source>
        <dbReference type="EMBL" id="EHK43282.1"/>
    </source>
</evidence>
<feature type="transmembrane region" description="Helical" evidence="5">
    <location>
        <begin position="237"/>
        <end position="257"/>
    </location>
</feature>
<dbReference type="HOGENOM" id="CLU_033465_3_1_1"/>
<feature type="transmembrane region" description="Helical" evidence="5">
    <location>
        <begin position="42"/>
        <end position="60"/>
    </location>
</feature>
<keyword evidence="4 5" id="KW-0472">Membrane</keyword>
<dbReference type="OrthoDB" id="4892755at2759"/>
<dbReference type="eggNOG" id="ENOG502QURG">
    <property type="taxonomic scope" value="Eukaryota"/>
</dbReference>
<accession>G9P194</accession>
<dbReference type="GeneID" id="25783942"/>
<feature type="transmembrane region" description="Helical" evidence="5">
    <location>
        <begin position="80"/>
        <end position="99"/>
    </location>
</feature>
<dbReference type="OMA" id="LLMWFVM"/>
<name>G9P194_HYPAI</name>
<evidence type="ECO:0008006" key="8">
    <source>
        <dbReference type="Google" id="ProtNLM"/>
    </source>
</evidence>
<protein>
    <recommendedName>
        <fullName evidence="8">RTA1 like protein</fullName>
    </recommendedName>
</protein>
<keyword evidence="7" id="KW-1185">Reference proteome</keyword>
<reference evidence="6 7" key="1">
    <citation type="journal article" date="2011" name="Genome Biol.">
        <title>Comparative genome sequence analysis underscores mycoparasitism as the ancestral life style of Trichoderma.</title>
        <authorList>
            <person name="Kubicek C.P."/>
            <person name="Herrera-Estrella A."/>
            <person name="Seidl-Seiboth V."/>
            <person name="Martinez D.A."/>
            <person name="Druzhinina I.S."/>
            <person name="Thon M."/>
            <person name="Zeilinger S."/>
            <person name="Casas-Flores S."/>
            <person name="Horwitz B.A."/>
            <person name="Mukherjee P.K."/>
            <person name="Mukherjee M."/>
            <person name="Kredics L."/>
            <person name="Alcaraz L.D."/>
            <person name="Aerts A."/>
            <person name="Antal Z."/>
            <person name="Atanasova L."/>
            <person name="Cervantes-Badillo M.G."/>
            <person name="Challacombe J."/>
            <person name="Chertkov O."/>
            <person name="McCluskey K."/>
            <person name="Coulpier F."/>
            <person name="Deshpande N."/>
            <person name="von Doehren H."/>
            <person name="Ebbole D.J."/>
            <person name="Esquivel-Naranjo E.U."/>
            <person name="Fekete E."/>
            <person name="Flipphi M."/>
            <person name="Glaser F."/>
            <person name="Gomez-Rodriguez E.Y."/>
            <person name="Gruber S."/>
            <person name="Han C."/>
            <person name="Henrissat B."/>
            <person name="Hermosa R."/>
            <person name="Hernandez-Onate M."/>
            <person name="Karaffa L."/>
            <person name="Kosti I."/>
            <person name="Le Crom S."/>
            <person name="Lindquist E."/>
            <person name="Lucas S."/>
            <person name="Luebeck M."/>
            <person name="Luebeck P.S."/>
            <person name="Margeot A."/>
            <person name="Metz B."/>
            <person name="Misra M."/>
            <person name="Nevalainen H."/>
            <person name="Omann M."/>
            <person name="Packer N."/>
            <person name="Perrone G."/>
            <person name="Uresti-Rivera E.E."/>
            <person name="Salamov A."/>
            <person name="Schmoll M."/>
            <person name="Seiboth B."/>
            <person name="Shapiro H."/>
            <person name="Sukno S."/>
            <person name="Tamayo-Ramos J.A."/>
            <person name="Tisch D."/>
            <person name="Wiest A."/>
            <person name="Wilkinson H.H."/>
            <person name="Zhang M."/>
            <person name="Coutinho P.M."/>
            <person name="Kenerley C.M."/>
            <person name="Monte E."/>
            <person name="Baker S.E."/>
            <person name="Grigoriev I.V."/>
        </authorList>
    </citation>
    <scope>NUCLEOTIDE SEQUENCE [LARGE SCALE GENOMIC DNA]</scope>
    <source>
        <strain evidence="7">ATCC 20476 / IMI 206040</strain>
    </source>
</reference>
<evidence type="ECO:0000256" key="3">
    <source>
        <dbReference type="ARBA" id="ARBA00022989"/>
    </source>
</evidence>
<proteinExistence type="predicted"/>
<comment type="caution">
    <text evidence="6">The sequence shown here is derived from an EMBL/GenBank/DDBJ whole genome shotgun (WGS) entry which is preliminary data.</text>
</comment>
<keyword evidence="2 5" id="KW-0812">Transmembrane</keyword>
<dbReference type="KEGG" id="tatv:25783942"/>
<dbReference type="Pfam" id="PF04479">
    <property type="entry name" value="RTA1"/>
    <property type="match status" value="1"/>
</dbReference>
<dbReference type="Proteomes" id="UP000005426">
    <property type="component" value="Unassembled WGS sequence"/>
</dbReference>
<comment type="subcellular location">
    <subcellularLocation>
        <location evidence="1">Membrane</location>
        <topology evidence="1">Multi-pass membrane protein</topology>
    </subcellularLocation>
</comment>
<dbReference type="STRING" id="452589.G9P194"/>
<evidence type="ECO:0000313" key="7">
    <source>
        <dbReference type="Proteomes" id="UP000005426"/>
    </source>
</evidence>
<feature type="transmembrane region" description="Helical" evidence="5">
    <location>
        <begin position="158"/>
        <end position="182"/>
    </location>
</feature>
<dbReference type="GO" id="GO:0016020">
    <property type="term" value="C:membrane"/>
    <property type="evidence" value="ECO:0007669"/>
    <property type="project" value="UniProtKB-SubCell"/>
</dbReference>
<evidence type="ECO:0000256" key="1">
    <source>
        <dbReference type="ARBA" id="ARBA00004141"/>
    </source>
</evidence>
<dbReference type="InterPro" id="IPR007568">
    <property type="entry name" value="RTA1"/>
</dbReference>
<dbReference type="PANTHER" id="PTHR31465">
    <property type="entry name" value="PROTEIN RTA1-RELATED"/>
    <property type="match status" value="1"/>
</dbReference>
<evidence type="ECO:0000256" key="5">
    <source>
        <dbReference type="SAM" id="Phobius"/>
    </source>
</evidence>
<feature type="transmembrane region" description="Helical" evidence="5">
    <location>
        <begin position="16"/>
        <end position="35"/>
    </location>
</feature>
<sequence>MTDATTHKRYRYEPSLAAAVIFVVLFCATSGFHLYQMTKTRSWLFIAFCSGGLFELIGYICRAIGATQTEEPDYALGPFIIQSVLLLVAPALLAASIYMELGHIVELVQGDPYILIKRRWLTRTFVTGDIISFLMQAAGGGILGSAKTSSQRDLGTTLVVVGLFVQIVFFGCFIFVALLFHWRIQRAPTQKVLSDRPPYNRHLFALYGVSSLIFVRSIVRVVEFIEGFDGYISTHEAFIYVFDAVPMLAAMLIMNWIHPSEIEALLRGGSVAKGIRLIEHYEITDNST</sequence>
<keyword evidence="3 5" id="KW-1133">Transmembrane helix</keyword>
<feature type="transmembrane region" description="Helical" evidence="5">
    <location>
        <begin position="120"/>
        <end position="138"/>
    </location>
</feature>
<dbReference type="PANTHER" id="PTHR31465:SF1">
    <property type="entry name" value="PROTEIN RTA1-RELATED"/>
    <property type="match status" value="1"/>
</dbReference>